<evidence type="ECO:0000259" key="2">
    <source>
        <dbReference type="SMART" id="SM00822"/>
    </source>
</evidence>
<dbReference type="PRINTS" id="PR00081">
    <property type="entry name" value="GDHRDH"/>
</dbReference>
<dbReference type="InterPro" id="IPR050259">
    <property type="entry name" value="SDR"/>
</dbReference>
<comment type="caution">
    <text evidence="3">The sequence shown here is derived from an EMBL/GenBank/DDBJ whole genome shotgun (WGS) entry which is preliminary data.</text>
</comment>
<dbReference type="RefSeq" id="WP_180287364.1">
    <property type="nucleotide sequence ID" value="NZ_AWWI01000056.1"/>
</dbReference>
<evidence type="ECO:0000313" key="3">
    <source>
        <dbReference type="EMBL" id="PIL20792.1"/>
    </source>
</evidence>
<dbReference type="InterPro" id="IPR036291">
    <property type="entry name" value="NAD(P)-bd_dom_sf"/>
</dbReference>
<name>A0A2G8RH00_9RHOB</name>
<dbReference type="PRINTS" id="PR00080">
    <property type="entry name" value="SDRFAMILY"/>
</dbReference>
<evidence type="ECO:0000256" key="1">
    <source>
        <dbReference type="ARBA" id="ARBA00006484"/>
    </source>
</evidence>
<dbReference type="Proteomes" id="UP000231259">
    <property type="component" value="Unassembled WGS sequence"/>
</dbReference>
<dbReference type="SMART" id="SM00822">
    <property type="entry name" value="PKS_KR"/>
    <property type="match status" value="1"/>
</dbReference>
<keyword evidence="4" id="KW-1185">Reference proteome</keyword>
<sequence length="243" mass="25831">MKSDRTVIVTGAAGGLGALFVERFLENGDTVIATDMSEDGLLALSDETGRLHRITADLTDEADIARIAELAKETTGRVDVLVNNAGWFPVQPFEQITAQDYRTVLDINLVAPAMLTRALLPLMKGHRWGRIVNIGSGSIYGGVPGQVHYTSAKAGIVGMTRSLAREFGGEGITANIVAPGLTLTAKAREVLPKALQDDQIGQRSIKREEVPEDLVGTVFFLASPGADFVTGQTIVVDGGITML</sequence>
<gene>
    <name evidence="3" type="ORF">P775_07740</name>
</gene>
<organism evidence="3 4">
    <name type="scientific">Puniceibacterium antarcticum</name>
    <dbReference type="NCBI Taxonomy" id="1206336"/>
    <lineage>
        <taxon>Bacteria</taxon>
        <taxon>Pseudomonadati</taxon>
        <taxon>Pseudomonadota</taxon>
        <taxon>Alphaproteobacteria</taxon>
        <taxon>Rhodobacterales</taxon>
        <taxon>Paracoccaceae</taxon>
        <taxon>Puniceibacterium</taxon>
    </lineage>
</organism>
<reference evidence="3 4" key="1">
    <citation type="submission" date="2013-09" db="EMBL/GenBank/DDBJ databases">
        <title>Genome sequencing of Phaeobacter antarcticus sp. nov. SM1211.</title>
        <authorList>
            <person name="Zhang X.-Y."/>
            <person name="Liu C."/>
            <person name="Chen X.-L."/>
            <person name="Xie B.-B."/>
            <person name="Qin Q.-L."/>
            <person name="Rong J.-C."/>
            <person name="Zhang Y.-Z."/>
        </authorList>
    </citation>
    <scope>NUCLEOTIDE SEQUENCE [LARGE SCALE GENOMIC DNA]</scope>
    <source>
        <strain evidence="3 4">SM1211</strain>
    </source>
</reference>
<dbReference type="EMBL" id="AWWI01000056">
    <property type="protein sequence ID" value="PIL20792.1"/>
    <property type="molecule type" value="Genomic_DNA"/>
</dbReference>
<dbReference type="InterPro" id="IPR057326">
    <property type="entry name" value="KR_dom"/>
</dbReference>
<evidence type="ECO:0000313" key="4">
    <source>
        <dbReference type="Proteomes" id="UP000231259"/>
    </source>
</evidence>
<dbReference type="FunFam" id="3.40.50.720:FF:000084">
    <property type="entry name" value="Short-chain dehydrogenase reductase"/>
    <property type="match status" value="1"/>
</dbReference>
<accession>A0A2G8RH00</accession>
<protein>
    <recommendedName>
        <fullName evidence="2">Ketoreductase domain-containing protein</fullName>
    </recommendedName>
</protein>
<dbReference type="PROSITE" id="PS00061">
    <property type="entry name" value="ADH_SHORT"/>
    <property type="match status" value="1"/>
</dbReference>
<dbReference type="Gene3D" id="3.40.50.720">
    <property type="entry name" value="NAD(P)-binding Rossmann-like Domain"/>
    <property type="match status" value="1"/>
</dbReference>
<dbReference type="InterPro" id="IPR020904">
    <property type="entry name" value="Sc_DH/Rdtase_CS"/>
</dbReference>
<dbReference type="GO" id="GO:0032787">
    <property type="term" value="P:monocarboxylic acid metabolic process"/>
    <property type="evidence" value="ECO:0007669"/>
    <property type="project" value="UniProtKB-ARBA"/>
</dbReference>
<dbReference type="Pfam" id="PF13561">
    <property type="entry name" value="adh_short_C2"/>
    <property type="match status" value="1"/>
</dbReference>
<dbReference type="SUPFAM" id="SSF51735">
    <property type="entry name" value="NAD(P)-binding Rossmann-fold domains"/>
    <property type="match status" value="1"/>
</dbReference>
<feature type="domain" description="Ketoreductase" evidence="2">
    <location>
        <begin position="5"/>
        <end position="182"/>
    </location>
</feature>
<proteinExistence type="inferred from homology"/>
<comment type="similarity">
    <text evidence="1">Belongs to the short-chain dehydrogenases/reductases (SDR) family.</text>
</comment>
<dbReference type="CDD" id="cd05233">
    <property type="entry name" value="SDR_c"/>
    <property type="match status" value="1"/>
</dbReference>
<dbReference type="PANTHER" id="PTHR42879">
    <property type="entry name" value="3-OXOACYL-(ACYL-CARRIER-PROTEIN) REDUCTASE"/>
    <property type="match status" value="1"/>
</dbReference>
<dbReference type="AlphaFoldDB" id="A0A2G8RH00"/>
<dbReference type="InterPro" id="IPR002347">
    <property type="entry name" value="SDR_fam"/>
</dbReference>